<reference evidence="3 4" key="1">
    <citation type="submission" date="2021-05" db="EMBL/GenBank/DDBJ databases">
        <title>Petroleum and Energy Research Collection (APPE): ex situ preservation of microbial diversity associated with the oil industry and exploitation of its biotechnological potential.</title>
        <authorList>
            <person name="Paixao C.T.M."/>
            <person name="Gomes M.B."/>
            <person name="Oliveira V.M."/>
        </authorList>
    </citation>
    <scope>NUCLEOTIDE SEQUENCE [LARGE SCALE GENOMIC DNA]</scope>
    <source>
        <strain evidence="3 4">LIT2</strain>
    </source>
</reference>
<evidence type="ECO:0000313" key="3">
    <source>
        <dbReference type="EMBL" id="MBZ9568864.1"/>
    </source>
</evidence>
<evidence type="ECO:0000259" key="2">
    <source>
        <dbReference type="Pfam" id="PF07885"/>
    </source>
</evidence>
<dbReference type="SUPFAM" id="SSF81324">
    <property type="entry name" value="Voltage-gated potassium channels"/>
    <property type="match status" value="1"/>
</dbReference>
<dbReference type="Pfam" id="PF07885">
    <property type="entry name" value="Ion_trans_2"/>
    <property type="match status" value="1"/>
</dbReference>
<keyword evidence="4" id="KW-1185">Reference proteome</keyword>
<sequence length="340" mass="36936">MSQSLLFIVAGSVLVLLATYDAARTTLSASSSGPVTNRLISVIWQALLWKHRRRPDHALLAAAGPCIAGALMLSWIVIAWAGWWLLFSSEPLAVVNSTSRVAASLSERAYFTGYTLTTLGYGDFVPGGSAWRLLSVLAAGNGLILFTLAVTYIVPVVSAVTQKRQLALTISAIGRTPCRIAAATADDGDYRSLATQLQQLQGGIASLGQQHLAYPVLHYFHSRHDDSALPVALARLYQVLVLLQHTCPDLPATVRFQLATTQSLIDGFLATLGNAFIHPAPRSPRLPSLEDYTTLPGVTRDDPAWQRMLEALGDQRLLLAYIEKDGWAWHDVWGDGLPRE</sequence>
<accession>A0ABS7X1T6</accession>
<keyword evidence="1" id="KW-0472">Membrane</keyword>
<feature type="transmembrane region" description="Helical" evidence="1">
    <location>
        <begin position="58"/>
        <end position="86"/>
    </location>
</feature>
<dbReference type="Gene3D" id="1.10.287.70">
    <property type="match status" value="1"/>
</dbReference>
<keyword evidence="1" id="KW-0812">Transmembrane</keyword>
<feature type="transmembrane region" description="Helical" evidence="1">
    <location>
        <begin position="130"/>
        <end position="154"/>
    </location>
</feature>
<dbReference type="Proteomes" id="UP001319883">
    <property type="component" value="Unassembled WGS sequence"/>
</dbReference>
<protein>
    <submittedName>
        <fullName evidence="3">Two pore domain potassium channel family protein</fullName>
    </submittedName>
</protein>
<proteinExistence type="predicted"/>
<dbReference type="EMBL" id="JAGXFD010000001">
    <property type="protein sequence ID" value="MBZ9568864.1"/>
    <property type="molecule type" value="Genomic_DNA"/>
</dbReference>
<organism evidence="3 4">
    <name type="scientific">Modicisalibacter tunisiensis</name>
    <dbReference type="NCBI Taxonomy" id="390637"/>
    <lineage>
        <taxon>Bacteria</taxon>
        <taxon>Pseudomonadati</taxon>
        <taxon>Pseudomonadota</taxon>
        <taxon>Gammaproteobacteria</taxon>
        <taxon>Oceanospirillales</taxon>
        <taxon>Halomonadaceae</taxon>
        <taxon>Modicisalibacter</taxon>
    </lineage>
</organism>
<keyword evidence="3" id="KW-0406">Ion transport</keyword>
<name>A0ABS7X1T6_9GAMM</name>
<keyword evidence="3" id="KW-0813">Transport</keyword>
<dbReference type="InterPro" id="IPR013099">
    <property type="entry name" value="K_chnl_dom"/>
</dbReference>
<comment type="caution">
    <text evidence="3">The sequence shown here is derived from an EMBL/GenBank/DDBJ whole genome shotgun (WGS) entry which is preliminary data.</text>
</comment>
<keyword evidence="1" id="KW-1133">Transmembrane helix</keyword>
<gene>
    <name evidence="3" type="ORF">KGQ91_14420</name>
</gene>
<keyword evidence="3" id="KW-0407">Ion channel</keyword>
<dbReference type="RefSeq" id="WP_224414596.1">
    <property type="nucleotide sequence ID" value="NZ_JAGXFC010000001.1"/>
</dbReference>
<evidence type="ECO:0000313" key="4">
    <source>
        <dbReference type="Proteomes" id="UP001319883"/>
    </source>
</evidence>
<dbReference type="GO" id="GO:0034220">
    <property type="term" value="P:monoatomic ion transmembrane transport"/>
    <property type="evidence" value="ECO:0007669"/>
    <property type="project" value="UniProtKB-KW"/>
</dbReference>
<feature type="domain" description="Potassium channel" evidence="2">
    <location>
        <begin position="73"/>
        <end position="156"/>
    </location>
</feature>
<evidence type="ECO:0000256" key="1">
    <source>
        <dbReference type="SAM" id="Phobius"/>
    </source>
</evidence>